<dbReference type="Pfam" id="PF00300">
    <property type="entry name" value="His_Phos_1"/>
    <property type="match status" value="1"/>
</dbReference>
<dbReference type="RefSeq" id="WP_109788687.1">
    <property type="nucleotide sequence ID" value="NZ_AP022612.1"/>
</dbReference>
<organism evidence="1 2">
    <name type="scientific">Mycolicibacterium confluentis</name>
    <dbReference type="NCBI Taxonomy" id="28047"/>
    <lineage>
        <taxon>Bacteria</taxon>
        <taxon>Bacillati</taxon>
        <taxon>Actinomycetota</taxon>
        <taxon>Actinomycetes</taxon>
        <taxon>Mycobacteriales</taxon>
        <taxon>Mycobacteriaceae</taxon>
        <taxon>Mycolicibacterium</taxon>
    </lineage>
</organism>
<proteinExistence type="predicted"/>
<accession>A0A7I7XTV1</accession>
<dbReference type="OrthoDB" id="9810154at2"/>
<dbReference type="SMART" id="SM00855">
    <property type="entry name" value="PGAM"/>
    <property type="match status" value="1"/>
</dbReference>
<reference evidence="1" key="2">
    <citation type="submission" date="2020-02" db="EMBL/GenBank/DDBJ databases">
        <authorList>
            <person name="Matsumoto Y."/>
            <person name="Motooka D."/>
            <person name="Nakamura S."/>
        </authorList>
    </citation>
    <scope>NUCLEOTIDE SEQUENCE</scope>
    <source>
        <strain evidence="1">JCM 13671</strain>
    </source>
</reference>
<dbReference type="InterPro" id="IPR013078">
    <property type="entry name" value="His_Pase_superF_clade-1"/>
</dbReference>
<dbReference type="SUPFAM" id="SSF53254">
    <property type="entry name" value="Phosphoglycerate mutase-like"/>
    <property type="match status" value="1"/>
</dbReference>
<dbReference type="Proteomes" id="UP000466931">
    <property type="component" value="Chromosome"/>
</dbReference>
<dbReference type="Gene3D" id="3.40.50.1240">
    <property type="entry name" value="Phosphoglycerate mutase-like"/>
    <property type="match status" value="1"/>
</dbReference>
<dbReference type="EMBL" id="AP022612">
    <property type="protein sequence ID" value="BBZ32372.1"/>
    <property type="molecule type" value="Genomic_DNA"/>
</dbReference>
<reference evidence="1" key="1">
    <citation type="journal article" date="2019" name="Emerg. Microbes Infect.">
        <title>Comprehensive subspecies identification of 175 nontuberculous mycobacteria species based on 7547 genomic profiles.</title>
        <authorList>
            <person name="Matsumoto Y."/>
            <person name="Kinjo T."/>
            <person name="Motooka D."/>
            <person name="Nabeya D."/>
            <person name="Jung N."/>
            <person name="Uechi K."/>
            <person name="Horii T."/>
            <person name="Iida T."/>
            <person name="Fujita J."/>
            <person name="Nakamura S."/>
        </authorList>
    </citation>
    <scope>NUCLEOTIDE SEQUENCE [LARGE SCALE GENOMIC DNA]</scope>
    <source>
        <strain evidence="1">JCM 13671</strain>
    </source>
</reference>
<evidence type="ECO:0000313" key="1">
    <source>
        <dbReference type="EMBL" id="BBZ32372.1"/>
    </source>
</evidence>
<protein>
    <submittedName>
        <fullName evidence="1">Phosphohistidine phosphatase</fullName>
    </submittedName>
</protein>
<dbReference type="PANTHER" id="PTHR47623">
    <property type="entry name" value="OS09G0287300 PROTEIN"/>
    <property type="match status" value="1"/>
</dbReference>
<gene>
    <name evidence="1" type="ORF">MCNF_09770</name>
</gene>
<sequence length="175" mass="18693">MSDPRRTLVLLRHAKSDYPDGVADHDRPLASRGEREATLAGDWLRSGSGLESAVEAVLCSSATRTQQTLARTNVEAPTHVTERLYGAAPGAVIAEINAAATTFGFEPQTLLVVGHEPTMSQLALGLSEPEESNITAFEHISTKYPTSAMAVLRFGAPWSALELGSAALTTFYVPR</sequence>
<dbReference type="CDD" id="cd07067">
    <property type="entry name" value="HP_PGM_like"/>
    <property type="match status" value="1"/>
</dbReference>
<dbReference type="PANTHER" id="PTHR47623:SF1">
    <property type="entry name" value="OS09G0287300 PROTEIN"/>
    <property type="match status" value="1"/>
</dbReference>
<evidence type="ECO:0000313" key="2">
    <source>
        <dbReference type="Proteomes" id="UP000466931"/>
    </source>
</evidence>
<dbReference type="InterPro" id="IPR029033">
    <property type="entry name" value="His_PPase_superfam"/>
</dbReference>
<keyword evidence="2" id="KW-1185">Reference proteome</keyword>
<dbReference type="AlphaFoldDB" id="A0A7I7XTV1"/>
<name>A0A7I7XTV1_9MYCO</name>